<proteinExistence type="predicted"/>
<dbReference type="InterPro" id="IPR005334">
    <property type="entry name" value="Tctex-1-like"/>
</dbReference>
<name>A0A1R2C6R6_9CILI</name>
<keyword evidence="2" id="KW-1185">Reference proteome</keyword>
<accession>A0A1R2C6R6</accession>
<dbReference type="GO" id="GO:0005737">
    <property type="term" value="C:cytoplasm"/>
    <property type="evidence" value="ECO:0007669"/>
    <property type="project" value="TreeGrafter"/>
</dbReference>
<evidence type="ECO:0008006" key="3">
    <source>
        <dbReference type="Google" id="ProtNLM"/>
    </source>
</evidence>
<dbReference type="CDD" id="cd21459">
    <property type="entry name" value="DLC-like_TCTEX1D2"/>
    <property type="match status" value="1"/>
</dbReference>
<sequence length="124" mass="14642">MKGTNSQENYWTRPSYKEKFCPLKVREIMKNIVEPKLIEEKYQGRTAINQYTYDIAESVRNALKDEYTNRFKIMVQVVIGEKQGQGVRMGSKCFWDSDTDNVAWFNFMNDSLYCVVIAFATYLY</sequence>
<dbReference type="PANTHER" id="PTHR21255:SF7">
    <property type="entry name" value="DYNEIN LIGHT CHAIN TCTEX-TYPE PROTEIN 2B"/>
    <property type="match status" value="1"/>
</dbReference>
<gene>
    <name evidence="1" type="ORF">SteCoe_14097</name>
</gene>
<organism evidence="1 2">
    <name type="scientific">Stentor coeruleus</name>
    <dbReference type="NCBI Taxonomy" id="5963"/>
    <lineage>
        <taxon>Eukaryota</taxon>
        <taxon>Sar</taxon>
        <taxon>Alveolata</taxon>
        <taxon>Ciliophora</taxon>
        <taxon>Postciliodesmatophora</taxon>
        <taxon>Heterotrichea</taxon>
        <taxon>Heterotrichida</taxon>
        <taxon>Stentoridae</taxon>
        <taxon>Stentor</taxon>
    </lineage>
</organism>
<dbReference type="InterPro" id="IPR038586">
    <property type="entry name" value="Tctex-1-like_sf"/>
</dbReference>
<dbReference type="Proteomes" id="UP000187209">
    <property type="component" value="Unassembled WGS sequence"/>
</dbReference>
<dbReference type="GO" id="GO:0005868">
    <property type="term" value="C:cytoplasmic dynein complex"/>
    <property type="evidence" value="ECO:0007669"/>
    <property type="project" value="TreeGrafter"/>
</dbReference>
<evidence type="ECO:0000313" key="2">
    <source>
        <dbReference type="Proteomes" id="UP000187209"/>
    </source>
</evidence>
<dbReference type="Pfam" id="PF03645">
    <property type="entry name" value="Tctex-1"/>
    <property type="match status" value="1"/>
</dbReference>
<dbReference type="AlphaFoldDB" id="A0A1R2C6R6"/>
<reference evidence="1 2" key="1">
    <citation type="submission" date="2016-11" db="EMBL/GenBank/DDBJ databases">
        <title>The macronuclear genome of Stentor coeruleus: a giant cell with tiny introns.</title>
        <authorList>
            <person name="Slabodnick M."/>
            <person name="Ruby J.G."/>
            <person name="Reiff S.B."/>
            <person name="Swart E.C."/>
            <person name="Gosai S."/>
            <person name="Prabakaran S."/>
            <person name="Witkowska E."/>
            <person name="Larue G.E."/>
            <person name="Fisher S."/>
            <person name="Freeman R.M."/>
            <person name="Gunawardena J."/>
            <person name="Chu W."/>
            <person name="Stover N.A."/>
            <person name="Gregory B.D."/>
            <person name="Nowacki M."/>
            <person name="Derisi J."/>
            <person name="Roy S.W."/>
            <person name="Marshall W.F."/>
            <person name="Sood P."/>
        </authorList>
    </citation>
    <scope>NUCLEOTIDE SEQUENCE [LARGE SCALE GENOMIC DNA]</scope>
    <source>
        <strain evidence="1">WM001</strain>
    </source>
</reference>
<dbReference type="EMBL" id="MPUH01000260">
    <property type="protein sequence ID" value="OMJ84708.1"/>
    <property type="molecule type" value="Genomic_DNA"/>
</dbReference>
<protein>
    <recommendedName>
        <fullName evidence="3">Dynein light chain</fullName>
    </recommendedName>
</protein>
<dbReference type="GO" id="GO:0045505">
    <property type="term" value="F:dynein intermediate chain binding"/>
    <property type="evidence" value="ECO:0007669"/>
    <property type="project" value="TreeGrafter"/>
</dbReference>
<evidence type="ECO:0000313" key="1">
    <source>
        <dbReference type="EMBL" id="OMJ84708.1"/>
    </source>
</evidence>
<dbReference type="PANTHER" id="PTHR21255">
    <property type="entry name" value="T-COMPLEX-ASSOCIATED-TESTIS-EXPRESSED 1/ DYNEIN LIGHT CHAIN"/>
    <property type="match status" value="1"/>
</dbReference>
<comment type="caution">
    <text evidence="1">The sequence shown here is derived from an EMBL/GenBank/DDBJ whole genome shotgun (WGS) entry which is preliminary data.</text>
</comment>
<dbReference type="OrthoDB" id="10260741at2759"/>
<dbReference type="GO" id="GO:0007018">
    <property type="term" value="P:microtubule-based movement"/>
    <property type="evidence" value="ECO:0007669"/>
    <property type="project" value="TreeGrafter"/>
</dbReference>
<dbReference type="Gene3D" id="3.30.1140.40">
    <property type="entry name" value="Tctex-1"/>
    <property type="match status" value="1"/>
</dbReference>